<reference evidence="2" key="1">
    <citation type="submission" date="2020-01" db="EMBL/GenBank/DDBJ databases">
        <title>Identification and distribution of gene clusters putatively required for synthesis of sphingolipid metabolism inhibitors in phylogenetically diverse species of the filamentous fungus Fusarium.</title>
        <authorList>
            <person name="Kim H.-S."/>
            <person name="Busman M."/>
            <person name="Brown D.W."/>
            <person name="Divon H."/>
            <person name="Uhlig S."/>
            <person name="Proctor R.H."/>
        </authorList>
    </citation>
    <scope>NUCLEOTIDE SEQUENCE</scope>
    <source>
        <strain evidence="2">NRRL 31653</strain>
    </source>
</reference>
<comment type="caution">
    <text evidence="2">The sequence shown here is derived from an EMBL/GenBank/DDBJ whole genome shotgun (WGS) entry which is preliminary data.</text>
</comment>
<dbReference type="AlphaFoldDB" id="A0A9P5BEY3"/>
<dbReference type="OrthoDB" id="3469225at2759"/>
<feature type="region of interest" description="Disordered" evidence="1">
    <location>
        <begin position="1"/>
        <end position="24"/>
    </location>
</feature>
<evidence type="ECO:0000313" key="2">
    <source>
        <dbReference type="EMBL" id="KAF4500058.1"/>
    </source>
</evidence>
<dbReference type="PANTHER" id="PTHR37540">
    <property type="entry name" value="TRANSCRIPTION FACTOR (ACR-2), PUTATIVE-RELATED-RELATED"/>
    <property type="match status" value="1"/>
</dbReference>
<proteinExistence type="predicted"/>
<evidence type="ECO:0008006" key="4">
    <source>
        <dbReference type="Google" id="ProtNLM"/>
    </source>
</evidence>
<dbReference type="PANTHER" id="PTHR37540:SF5">
    <property type="entry name" value="TRANSCRIPTION FACTOR DOMAIN-CONTAINING PROTEIN"/>
    <property type="match status" value="1"/>
</dbReference>
<gene>
    <name evidence="2" type="ORF">FAGAP_3769</name>
</gene>
<sequence length="440" mass="49712">MEIKFKLQKPPSVPKHPPKNNTHPSTLAFVQVNPAKKYKVVQRKIRQHVMKDIGLSRRMGTVRTPHPTSESIFIPTYWGDAQVCYNFRRLFRAMDIVSEGLLSIAIVDPVLRLRQKLTATFESPPTVEEIQQYTESLSLVREGIEVESKASENAVIGTVICLATFDMRAGNSESWMVHMAGLERIVEMAGMNSRPAIRQSLFICDLLGSMVEDAEPRFCLPRDLPTLPEATRSRYVQKLLTSLRSDERWIQEQTDVIDGALAATNQVAVVLNEAWLVSPFALDLLIPVCALAHQVLSLQRMNSIPKRNGYSHATSIAILAEIVRVSAVSLFALVMTQSSVDALYVAARRNNSVKQLMAQLDDKFWKGKEELKLWALVIQVCMGVGSSKPWYLDQITQTMTRIQLRSWENLIDCLRKVVWVEKVSPLEMTHLRSGIGERLF</sequence>
<dbReference type="EMBL" id="LUFC02000217">
    <property type="protein sequence ID" value="KAF4500058.1"/>
    <property type="molecule type" value="Genomic_DNA"/>
</dbReference>
<protein>
    <recommendedName>
        <fullName evidence="4">Tachykinin family protein</fullName>
    </recommendedName>
</protein>
<organism evidence="2 3">
    <name type="scientific">Fusarium agapanthi</name>
    <dbReference type="NCBI Taxonomy" id="1803897"/>
    <lineage>
        <taxon>Eukaryota</taxon>
        <taxon>Fungi</taxon>
        <taxon>Dikarya</taxon>
        <taxon>Ascomycota</taxon>
        <taxon>Pezizomycotina</taxon>
        <taxon>Sordariomycetes</taxon>
        <taxon>Hypocreomycetidae</taxon>
        <taxon>Hypocreales</taxon>
        <taxon>Nectriaceae</taxon>
        <taxon>Fusarium</taxon>
        <taxon>Fusarium fujikuroi species complex</taxon>
    </lineage>
</organism>
<accession>A0A9P5BEY3</accession>
<name>A0A9P5BEY3_9HYPO</name>
<dbReference type="Proteomes" id="UP000737391">
    <property type="component" value="Unassembled WGS sequence"/>
</dbReference>
<evidence type="ECO:0000256" key="1">
    <source>
        <dbReference type="SAM" id="MobiDB-lite"/>
    </source>
</evidence>
<keyword evidence="3" id="KW-1185">Reference proteome</keyword>
<evidence type="ECO:0000313" key="3">
    <source>
        <dbReference type="Proteomes" id="UP000737391"/>
    </source>
</evidence>